<dbReference type="AlphaFoldDB" id="A0A0G4JU81"/>
<protein>
    <submittedName>
        <fullName evidence="1">Uncharacterized protein</fullName>
    </submittedName>
</protein>
<keyword evidence="2" id="KW-1185">Reference proteome</keyword>
<evidence type="ECO:0000313" key="1">
    <source>
        <dbReference type="EMBL" id="CPR16184.1"/>
    </source>
</evidence>
<dbReference type="Proteomes" id="UP000044377">
    <property type="component" value="Unassembled WGS sequence"/>
</dbReference>
<organism evidence="1 2">
    <name type="scientific">Brenneria goodwinii</name>
    <dbReference type="NCBI Taxonomy" id="1109412"/>
    <lineage>
        <taxon>Bacteria</taxon>
        <taxon>Pseudomonadati</taxon>
        <taxon>Pseudomonadota</taxon>
        <taxon>Gammaproteobacteria</taxon>
        <taxon>Enterobacterales</taxon>
        <taxon>Pectobacteriaceae</taxon>
        <taxon>Brenneria</taxon>
    </lineage>
</organism>
<accession>A0A0G4JU81</accession>
<evidence type="ECO:0000313" key="2">
    <source>
        <dbReference type="Proteomes" id="UP000044377"/>
    </source>
</evidence>
<dbReference type="EMBL" id="CGIG01000001">
    <property type="protein sequence ID" value="CPR16184.1"/>
    <property type="molecule type" value="Genomic_DNA"/>
</dbReference>
<proteinExistence type="predicted"/>
<dbReference type="STRING" id="1109412.BN1221_01938"/>
<reference evidence="2" key="1">
    <citation type="submission" date="2015-01" db="EMBL/GenBank/DDBJ databases">
        <authorList>
            <person name="Paterson Steve"/>
        </authorList>
    </citation>
    <scope>NUCLEOTIDE SEQUENCE [LARGE SCALE GENOMIC DNA]</scope>
    <source>
        <strain evidence="2">OBR1</strain>
    </source>
</reference>
<sequence length="37" mass="4303">MMTITLIAFNRHFIFVLCSILFLIKHCPCILCTNSNM</sequence>
<gene>
    <name evidence="1" type="ORF">BN1221_01938</name>
</gene>
<name>A0A0G4JU81_9GAMM</name>